<feature type="binding site" evidence="9">
    <location>
        <position position="257"/>
    </location>
    <ligand>
        <name>NADPH</name>
        <dbReference type="ChEBI" id="CHEBI:57783"/>
    </ligand>
</feature>
<keyword evidence="5 9" id="KW-0520">NAD</keyword>
<keyword evidence="18" id="KW-1185">Reference proteome</keyword>
<reference evidence="18" key="1">
    <citation type="journal article" date="2023" name="Int. J. Syst. Evol. Microbiol.">
        <title>Mesoterricola silvestris gen. nov., sp. nov., Mesoterricola sediminis sp. nov., Geothrix oryzae sp. nov., Geothrix edaphica sp. nov., Geothrix rubra sp. nov., and Geothrix limicola sp. nov., six novel members of Acidobacteriota isolated from soils.</title>
        <authorList>
            <person name="Itoh H."/>
            <person name="Sugisawa Y."/>
            <person name="Mise K."/>
            <person name="Xu Z."/>
            <person name="Kuniyasu M."/>
            <person name="Ushijima N."/>
            <person name="Kawano K."/>
            <person name="Kobayashi E."/>
            <person name="Shiratori Y."/>
            <person name="Masuda Y."/>
            <person name="Senoo K."/>
        </authorList>
    </citation>
    <scope>NUCLEOTIDE SEQUENCE [LARGE SCALE GENOMIC DNA]</scope>
    <source>
        <strain evidence="18">W79</strain>
    </source>
</reference>
<feature type="binding site" evidence="9">
    <location>
        <position position="108"/>
    </location>
    <ligand>
        <name>NADPH</name>
        <dbReference type="ChEBI" id="CHEBI:57783"/>
    </ligand>
</feature>
<dbReference type="GO" id="GO:0046168">
    <property type="term" value="P:glycerol-3-phosphate catabolic process"/>
    <property type="evidence" value="ECO:0007669"/>
    <property type="project" value="InterPro"/>
</dbReference>
<dbReference type="SUPFAM" id="SSF51735">
    <property type="entry name" value="NAD(P)-binding Rossmann-fold domains"/>
    <property type="match status" value="1"/>
</dbReference>
<dbReference type="AlphaFoldDB" id="A0AA48KBK9"/>
<dbReference type="NCBIfam" id="NF000942">
    <property type="entry name" value="PRK00094.1-4"/>
    <property type="match status" value="1"/>
</dbReference>
<feature type="binding site" evidence="9">
    <location>
        <position position="15"/>
    </location>
    <ligand>
        <name>NADPH</name>
        <dbReference type="ChEBI" id="CHEBI:57783"/>
    </ligand>
</feature>
<evidence type="ECO:0000256" key="2">
    <source>
        <dbReference type="ARBA" id="ARBA00022516"/>
    </source>
</evidence>
<feature type="binding site" evidence="9">
    <location>
        <position position="282"/>
    </location>
    <ligand>
        <name>NADPH</name>
        <dbReference type="ChEBI" id="CHEBI:57783"/>
    </ligand>
</feature>
<keyword evidence="3 9" id="KW-0521">NADP</keyword>
<evidence type="ECO:0000313" key="18">
    <source>
        <dbReference type="Proteomes" id="UP001238179"/>
    </source>
</evidence>
<feature type="binding site" evidence="9">
    <location>
        <position position="35"/>
    </location>
    <ligand>
        <name>NADPH</name>
        <dbReference type="ChEBI" id="CHEBI:57783"/>
    </ligand>
</feature>
<feature type="active site" description="Proton acceptor" evidence="9 10">
    <location>
        <position position="193"/>
    </location>
</feature>
<dbReference type="Proteomes" id="UP001238179">
    <property type="component" value="Chromosome"/>
</dbReference>
<dbReference type="GO" id="GO:0008654">
    <property type="term" value="P:phospholipid biosynthetic process"/>
    <property type="evidence" value="ECO:0007669"/>
    <property type="project" value="UniProtKB-KW"/>
</dbReference>
<evidence type="ECO:0000256" key="1">
    <source>
        <dbReference type="ARBA" id="ARBA00011009"/>
    </source>
</evidence>
<feature type="domain" description="Glycerol-3-phosphate dehydrogenase NAD-dependent C-terminal" evidence="16">
    <location>
        <begin position="182"/>
        <end position="318"/>
    </location>
</feature>
<evidence type="ECO:0000256" key="10">
    <source>
        <dbReference type="PIRSR" id="PIRSR000114-1"/>
    </source>
</evidence>
<feature type="binding site" evidence="9">
    <location>
        <position position="284"/>
    </location>
    <ligand>
        <name>NADPH</name>
        <dbReference type="ChEBI" id="CHEBI:57783"/>
    </ligand>
</feature>
<feature type="binding site" evidence="9">
    <location>
        <position position="258"/>
    </location>
    <ligand>
        <name>sn-glycerol 3-phosphate</name>
        <dbReference type="ChEBI" id="CHEBI:57597"/>
    </ligand>
</feature>
<comment type="subcellular location">
    <subcellularLocation>
        <location evidence="9">Cytoplasm</location>
    </subcellularLocation>
</comment>
<keyword evidence="4 9" id="KW-0560">Oxidoreductase</keyword>
<protein>
    <recommendedName>
        <fullName evidence="9">Glycerol-3-phosphate dehydrogenase [NAD(P)+]</fullName>
        <ecNumber evidence="9">1.1.1.94</ecNumber>
    </recommendedName>
    <alternativeName>
        <fullName evidence="9">NAD(P)(+)-dependent glycerol-3-phosphate dehydrogenase</fullName>
    </alternativeName>
    <alternativeName>
        <fullName evidence="9">NAD(P)H-dependent dihydroxyacetone-phosphate reductase</fullName>
    </alternativeName>
</protein>
<evidence type="ECO:0000256" key="11">
    <source>
        <dbReference type="PIRSR" id="PIRSR000114-2"/>
    </source>
</evidence>
<feature type="binding site" evidence="9">
    <location>
        <position position="108"/>
    </location>
    <ligand>
        <name>sn-glycerol 3-phosphate</name>
        <dbReference type="ChEBI" id="CHEBI:57597"/>
    </ligand>
</feature>
<dbReference type="EC" id="1.1.1.94" evidence="9"/>
<feature type="binding site" evidence="11">
    <location>
        <position position="108"/>
    </location>
    <ligand>
        <name>substrate</name>
    </ligand>
</feature>
<name>A0AA48KBK9_9BACT</name>
<sequence>MSKKPDIAIFGSGAWGTALAIAWARQGARVDLWGHPPSLVTTLATTRRHPSLADVELPQGVRPIHDPEEGFRAGLWVSALPTQVAPAVWTDLAGRTASRPELLVSVSKGILQGSFKRVSETLEGVLGVPVGVLSGPTFADEVSRAQPSAIVLALPLAIPDGRAAELQAQVATPSLRVYLSRDVAGVELCGAFKNVLAIAAGLVESLGLGNNARAALITRGLAEMSRLVEALGGTRDTLMGLAGLGDLVLTATGPQSRNRTFGALVGKGMTPEDAAASLGNQVVEGAFTAEAALGLAHSLGVELPITREVVRLLQGADPRESVDRLMQRSLKPEAG</sequence>
<evidence type="ECO:0000256" key="14">
    <source>
        <dbReference type="RuleBase" id="RU000439"/>
    </source>
</evidence>
<dbReference type="PANTHER" id="PTHR11728:SF1">
    <property type="entry name" value="GLYCEROL-3-PHOSPHATE DEHYDROGENASE [NAD(+)] 2, CHLOROPLASTIC"/>
    <property type="match status" value="1"/>
</dbReference>
<dbReference type="InterPro" id="IPR013328">
    <property type="entry name" value="6PGD_dom2"/>
</dbReference>
<comment type="catalytic activity">
    <reaction evidence="9 14">
        <text>sn-glycerol 3-phosphate + NADP(+) = dihydroxyacetone phosphate + NADPH + H(+)</text>
        <dbReference type="Rhea" id="RHEA:11096"/>
        <dbReference type="ChEBI" id="CHEBI:15378"/>
        <dbReference type="ChEBI" id="CHEBI:57597"/>
        <dbReference type="ChEBI" id="CHEBI:57642"/>
        <dbReference type="ChEBI" id="CHEBI:57783"/>
        <dbReference type="ChEBI" id="CHEBI:58349"/>
        <dbReference type="EC" id="1.1.1.94"/>
    </reaction>
</comment>
<feature type="binding site" evidence="9">
    <location>
        <position position="257"/>
    </location>
    <ligand>
        <name>sn-glycerol 3-phosphate</name>
        <dbReference type="ChEBI" id="CHEBI:57597"/>
    </ligand>
</feature>
<comment type="pathway">
    <text evidence="9">Membrane lipid metabolism; glycerophospholipid metabolism.</text>
</comment>
<comment type="caution">
    <text evidence="9">Lacks conserved residue(s) required for the propagation of feature annotation.</text>
</comment>
<dbReference type="KEGG" id="msil:METEAL_17970"/>
<dbReference type="InterPro" id="IPR011128">
    <property type="entry name" value="G3P_DH_NAD-dep_N"/>
</dbReference>
<dbReference type="Pfam" id="PF01210">
    <property type="entry name" value="NAD_Gly3P_dh_N"/>
    <property type="match status" value="1"/>
</dbReference>
<evidence type="ECO:0000256" key="13">
    <source>
        <dbReference type="RuleBase" id="RU000437"/>
    </source>
</evidence>
<gene>
    <name evidence="9 17" type="primary">gpsA</name>
    <name evidence="17" type="ORF">METEAL_17970</name>
</gene>
<evidence type="ECO:0000256" key="9">
    <source>
        <dbReference type="HAMAP-Rule" id="MF_00394"/>
    </source>
</evidence>
<evidence type="ECO:0000256" key="6">
    <source>
        <dbReference type="ARBA" id="ARBA00023098"/>
    </source>
</evidence>
<keyword evidence="6 9" id="KW-0443">Lipid metabolism</keyword>
<feature type="binding site" evidence="9">
    <location>
        <position position="137"/>
    </location>
    <ligand>
        <name>sn-glycerol 3-phosphate</name>
        <dbReference type="ChEBI" id="CHEBI:57597"/>
    </ligand>
</feature>
<dbReference type="HAMAP" id="MF_00394">
    <property type="entry name" value="NAD_Glyc3P_dehydrog"/>
    <property type="match status" value="1"/>
</dbReference>
<evidence type="ECO:0000259" key="15">
    <source>
        <dbReference type="Pfam" id="PF01210"/>
    </source>
</evidence>
<evidence type="ECO:0000256" key="7">
    <source>
        <dbReference type="ARBA" id="ARBA00023209"/>
    </source>
</evidence>
<accession>A0AA48KBK9</accession>
<feature type="binding site" evidence="9">
    <location>
        <position position="256"/>
    </location>
    <ligand>
        <name>sn-glycerol 3-phosphate</name>
        <dbReference type="ChEBI" id="CHEBI:57597"/>
    </ligand>
</feature>
<dbReference type="PIRSF" id="PIRSF000114">
    <property type="entry name" value="Glycerol-3-P_dh"/>
    <property type="match status" value="1"/>
</dbReference>
<dbReference type="InterPro" id="IPR006109">
    <property type="entry name" value="G3P_DH_NAD-dep_C"/>
</dbReference>
<feature type="binding site" evidence="12">
    <location>
        <position position="139"/>
    </location>
    <ligand>
        <name>NAD(+)</name>
        <dbReference type="ChEBI" id="CHEBI:57540"/>
    </ligand>
</feature>
<feature type="binding site" evidence="11">
    <location>
        <begin position="257"/>
        <end position="258"/>
    </location>
    <ligand>
        <name>substrate</name>
    </ligand>
</feature>
<feature type="binding site" evidence="9">
    <location>
        <position position="246"/>
    </location>
    <ligand>
        <name>sn-glycerol 3-phosphate</name>
        <dbReference type="ChEBI" id="CHEBI:57597"/>
    </ligand>
</feature>
<dbReference type="PANTHER" id="PTHR11728">
    <property type="entry name" value="GLYCEROL-3-PHOSPHATE DEHYDROGENASE"/>
    <property type="match status" value="1"/>
</dbReference>
<dbReference type="Gene3D" id="1.10.1040.10">
    <property type="entry name" value="N-(1-d-carboxylethyl)-l-norvaline Dehydrogenase, domain 2"/>
    <property type="match status" value="1"/>
</dbReference>
<comment type="catalytic activity">
    <reaction evidence="9">
        <text>sn-glycerol 3-phosphate + NAD(+) = dihydroxyacetone phosphate + NADH + H(+)</text>
        <dbReference type="Rhea" id="RHEA:11092"/>
        <dbReference type="ChEBI" id="CHEBI:15378"/>
        <dbReference type="ChEBI" id="CHEBI:57540"/>
        <dbReference type="ChEBI" id="CHEBI:57597"/>
        <dbReference type="ChEBI" id="CHEBI:57642"/>
        <dbReference type="ChEBI" id="CHEBI:57945"/>
        <dbReference type="EC" id="1.1.1.94"/>
    </reaction>
</comment>
<feature type="binding site" evidence="12">
    <location>
        <begin position="11"/>
        <end position="16"/>
    </location>
    <ligand>
        <name>NAD(+)</name>
        <dbReference type="ChEBI" id="CHEBI:57540"/>
    </ligand>
</feature>
<dbReference type="FunFam" id="1.10.1040.10:FF:000001">
    <property type="entry name" value="Glycerol-3-phosphate dehydrogenase [NAD(P)+]"/>
    <property type="match status" value="1"/>
</dbReference>
<comment type="function">
    <text evidence="9">Catalyzes the reduction of the glycolytic intermediate dihydroxyacetone phosphate (DHAP) to sn-glycerol 3-phosphate (G3P), the key precursor for phospholipid synthesis.</text>
</comment>
<evidence type="ECO:0000259" key="16">
    <source>
        <dbReference type="Pfam" id="PF07479"/>
    </source>
</evidence>
<keyword evidence="8 9" id="KW-1208">Phospholipid metabolism</keyword>
<dbReference type="Gene3D" id="3.40.50.720">
    <property type="entry name" value="NAD(P)-binding Rossmann-like Domain"/>
    <property type="match status" value="1"/>
</dbReference>
<dbReference type="Pfam" id="PF07479">
    <property type="entry name" value="NAD_Gly3P_dh_C"/>
    <property type="match status" value="1"/>
</dbReference>
<keyword evidence="2 9" id="KW-0444">Lipid biosynthesis</keyword>
<feature type="binding site" evidence="9">
    <location>
        <position position="139"/>
    </location>
    <ligand>
        <name>NADPH</name>
        <dbReference type="ChEBI" id="CHEBI:57783"/>
    </ligand>
</feature>
<evidence type="ECO:0000256" key="3">
    <source>
        <dbReference type="ARBA" id="ARBA00022857"/>
    </source>
</evidence>
<dbReference type="RefSeq" id="WP_316415535.1">
    <property type="nucleotide sequence ID" value="NZ_AP027080.1"/>
</dbReference>
<dbReference type="NCBIfam" id="NF000940">
    <property type="entry name" value="PRK00094.1-2"/>
    <property type="match status" value="1"/>
</dbReference>
<dbReference type="PROSITE" id="PS00957">
    <property type="entry name" value="NAD_G3PDH"/>
    <property type="match status" value="1"/>
</dbReference>
<dbReference type="SUPFAM" id="SSF48179">
    <property type="entry name" value="6-phosphogluconate dehydrogenase C-terminal domain-like"/>
    <property type="match status" value="1"/>
</dbReference>
<evidence type="ECO:0000256" key="5">
    <source>
        <dbReference type="ARBA" id="ARBA00023027"/>
    </source>
</evidence>
<feature type="binding site" evidence="9">
    <location>
        <position position="135"/>
    </location>
    <ligand>
        <name>sn-glycerol 3-phosphate</name>
        <dbReference type="ChEBI" id="CHEBI:57597"/>
    </ligand>
</feature>
<evidence type="ECO:0000256" key="4">
    <source>
        <dbReference type="ARBA" id="ARBA00023002"/>
    </source>
</evidence>
<evidence type="ECO:0000256" key="12">
    <source>
        <dbReference type="PIRSR" id="PIRSR000114-3"/>
    </source>
</evidence>
<dbReference type="InterPro" id="IPR006168">
    <property type="entry name" value="G3P_DH_NAD-dep"/>
</dbReference>
<keyword evidence="7 9" id="KW-0594">Phospholipid biosynthesis</keyword>
<dbReference type="EMBL" id="AP027080">
    <property type="protein sequence ID" value="BDU72623.1"/>
    <property type="molecule type" value="Genomic_DNA"/>
</dbReference>
<dbReference type="GO" id="GO:0005975">
    <property type="term" value="P:carbohydrate metabolic process"/>
    <property type="evidence" value="ECO:0007669"/>
    <property type="project" value="InterPro"/>
</dbReference>
<feature type="binding site" evidence="12">
    <location>
        <position position="257"/>
    </location>
    <ligand>
        <name>NAD(+)</name>
        <dbReference type="ChEBI" id="CHEBI:57540"/>
    </ligand>
</feature>
<dbReference type="GO" id="GO:0051287">
    <property type="term" value="F:NAD binding"/>
    <property type="evidence" value="ECO:0007669"/>
    <property type="project" value="InterPro"/>
</dbReference>
<organism evidence="17 18">
    <name type="scientific">Mesoterricola silvestris</name>
    <dbReference type="NCBI Taxonomy" id="2927979"/>
    <lineage>
        <taxon>Bacteria</taxon>
        <taxon>Pseudomonadati</taxon>
        <taxon>Acidobacteriota</taxon>
        <taxon>Holophagae</taxon>
        <taxon>Holophagales</taxon>
        <taxon>Holophagaceae</taxon>
        <taxon>Mesoterricola</taxon>
    </lineage>
</organism>
<dbReference type="InterPro" id="IPR008927">
    <property type="entry name" value="6-PGluconate_DH-like_C_sf"/>
</dbReference>
<keyword evidence="9" id="KW-0963">Cytoplasm</keyword>
<feature type="domain" description="Glycerol-3-phosphate dehydrogenase NAD-dependent N-terminal" evidence="15">
    <location>
        <begin position="7"/>
        <end position="154"/>
    </location>
</feature>
<dbReference type="InterPro" id="IPR036291">
    <property type="entry name" value="NAD(P)-bd_dom_sf"/>
</dbReference>
<keyword evidence="9" id="KW-0547">Nucleotide-binding</keyword>
<feature type="binding site" evidence="9">
    <location>
        <position position="193"/>
    </location>
    <ligand>
        <name>sn-glycerol 3-phosphate</name>
        <dbReference type="ChEBI" id="CHEBI:57597"/>
    </ligand>
</feature>
<dbReference type="GO" id="GO:0047952">
    <property type="term" value="F:glycerol-3-phosphate dehydrogenase [NAD(P)+] activity"/>
    <property type="evidence" value="ECO:0007669"/>
    <property type="project" value="UniProtKB-UniRule"/>
</dbReference>
<evidence type="ECO:0000256" key="8">
    <source>
        <dbReference type="ARBA" id="ARBA00023264"/>
    </source>
</evidence>
<dbReference type="GO" id="GO:0006650">
    <property type="term" value="P:glycerophospholipid metabolic process"/>
    <property type="evidence" value="ECO:0007669"/>
    <property type="project" value="UniProtKB-UniRule"/>
</dbReference>
<dbReference type="GO" id="GO:0005829">
    <property type="term" value="C:cytosol"/>
    <property type="evidence" value="ECO:0007669"/>
    <property type="project" value="TreeGrafter"/>
</dbReference>
<dbReference type="PRINTS" id="PR00077">
    <property type="entry name" value="GPDHDRGNASE"/>
</dbReference>
<proteinExistence type="inferred from homology"/>
<dbReference type="GO" id="GO:0046167">
    <property type="term" value="P:glycerol-3-phosphate biosynthetic process"/>
    <property type="evidence" value="ECO:0007669"/>
    <property type="project" value="UniProtKB-UniRule"/>
</dbReference>
<evidence type="ECO:0000313" key="17">
    <source>
        <dbReference type="EMBL" id="BDU72623.1"/>
    </source>
</evidence>
<comment type="similarity">
    <text evidence="1 9 13">Belongs to the NAD-dependent glycerol-3-phosphate dehydrogenase family.</text>
</comment>